<dbReference type="Gene3D" id="3.40.1490.10">
    <property type="entry name" value="Bit1"/>
    <property type="match status" value="1"/>
</dbReference>
<proteinExistence type="predicted"/>
<feature type="region of interest" description="Disordered" evidence="4">
    <location>
        <begin position="1"/>
        <end position="24"/>
    </location>
</feature>
<dbReference type="GeneID" id="25382355"/>
<dbReference type="SUPFAM" id="SSF102462">
    <property type="entry name" value="Peptidyl-tRNA hydrolase II"/>
    <property type="match status" value="1"/>
</dbReference>
<keyword evidence="6" id="KW-1185">Reference proteome</keyword>
<dbReference type="InterPro" id="IPR042237">
    <property type="entry name" value="PTRHD1"/>
</dbReference>
<sequence>MLSSDTPPTGNVHSDAPTTGTSSSGEWDPLVQYVVVRRDLASELQWPLGAVVAQACHAAVDALGLAMEQSREEARRYLAEGSGMRTVVLQVSDEGELLKLREKLVQKQVGHKLWQEEPEMIPTALASIPIRKSAGRVFKGLKLLS</sequence>
<gene>
    <name evidence="5" type="ORF">EMH_0079210</name>
</gene>
<dbReference type="InterPro" id="IPR002833">
    <property type="entry name" value="PTH2"/>
</dbReference>
<reference evidence="5" key="1">
    <citation type="submission" date="2013-10" db="EMBL/GenBank/DDBJ databases">
        <title>Genomic analysis of the causative agents of coccidiosis in chickens.</title>
        <authorList>
            <person name="Reid A.J."/>
            <person name="Blake D."/>
            <person name="Billington K."/>
            <person name="Browne H."/>
            <person name="Dunn M."/>
            <person name="Hung S."/>
            <person name="Kawahara F."/>
            <person name="Miranda-Saavedra D."/>
            <person name="Mourier T."/>
            <person name="Nagra H."/>
            <person name="Otto T.D."/>
            <person name="Rawlings N."/>
            <person name="Sanchez A."/>
            <person name="Sanders M."/>
            <person name="Subramaniam C."/>
            <person name="Tay Y."/>
            <person name="Dear P."/>
            <person name="Doerig C."/>
            <person name="Gruber A."/>
            <person name="Parkinson J."/>
            <person name="Shirley M."/>
            <person name="Wan K.L."/>
            <person name="Berriman M."/>
            <person name="Tomley F."/>
            <person name="Pain A."/>
        </authorList>
    </citation>
    <scope>NUCLEOTIDE SEQUENCE [LARGE SCALE GENOMIC DNA]</scope>
    <source>
        <strain evidence="5">Houghton</strain>
    </source>
</reference>
<dbReference type="AlphaFoldDB" id="U6K9X3"/>
<evidence type="ECO:0000256" key="4">
    <source>
        <dbReference type="SAM" id="MobiDB-lite"/>
    </source>
</evidence>
<dbReference type="PANTHER" id="PTHR46194:SF1">
    <property type="entry name" value="PEPTIDYL-TRNA HYDROLASE PTRHD1-RELATED"/>
    <property type="match status" value="1"/>
</dbReference>
<protein>
    <recommendedName>
        <fullName evidence="1">peptidyl-tRNA hydrolase</fullName>
        <ecNumber evidence="1">3.1.1.29</ecNumber>
    </recommendedName>
</protein>
<dbReference type="Proteomes" id="UP000030744">
    <property type="component" value="Unassembled WGS sequence"/>
</dbReference>
<dbReference type="RefSeq" id="XP_013355566.1">
    <property type="nucleotide sequence ID" value="XM_013500112.1"/>
</dbReference>
<dbReference type="EMBL" id="HG684744">
    <property type="protein sequence ID" value="CDJ33002.1"/>
    <property type="molecule type" value="Genomic_DNA"/>
</dbReference>
<dbReference type="Pfam" id="PF01981">
    <property type="entry name" value="PTH2"/>
    <property type="match status" value="1"/>
</dbReference>
<name>U6K9X3_9EIME</name>
<dbReference type="GO" id="GO:0004045">
    <property type="term" value="F:peptidyl-tRNA hydrolase activity"/>
    <property type="evidence" value="ECO:0007669"/>
    <property type="project" value="UniProtKB-EC"/>
</dbReference>
<evidence type="ECO:0000256" key="2">
    <source>
        <dbReference type="ARBA" id="ARBA00022801"/>
    </source>
</evidence>
<organism evidence="5 6">
    <name type="scientific">Eimeria mitis</name>
    <dbReference type="NCBI Taxonomy" id="44415"/>
    <lineage>
        <taxon>Eukaryota</taxon>
        <taxon>Sar</taxon>
        <taxon>Alveolata</taxon>
        <taxon>Apicomplexa</taxon>
        <taxon>Conoidasida</taxon>
        <taxon>Coccidia</taxon>
        <taxon>Eucoccidiorida</taxon>
        <taxon>Eimeriorina</taxon>
        <taxon>Eimeriidae</taxon>
        <taxon>Eimeria</taxon>
    </lineage>
</organism>
<keyword evidence="2" id="KW-0378">Hydrolase</keyword>
<dbReference type="InterPro" id="IPR023476">
    <property type="entry name" value="Pep_tRNA_hydro_II_dom_sf"/>
</dbReference>
<dbReference type="PANTHER" id="PTHR46194">
    <property type="entry name" value="PEPTIDYL-TRNA HYDROLASE PTRHD1-RELATED"/>
    <property type="match status" value="1"/>
</dbReference>
<dbReference type="EC" id="3.1.1.29" evidence="1"/>
<dbReference type="VEuPathDB" id="ToxoDB:EMH_0079210"/>
<evidence type="ECO:0000313" key="5">
    <source>
        <dbReference type="EMBL" id="CDJ33002.1"/>
    </source>
</evidence>
<dbReference type="OrthoDB" id="201213at2759"/>
<evidence type="ECO:0000256" key="3">
    <source>
        <dbReference type="ARBA" id="ARBA00048707"/>
    </source>
</evidence>
<reference evidence="5" key="2">
    <citation type="submission" date="2013-10" db="EMBL/GenBank/DDBJ databases">
        <authorList>
            <person name="Aslett M."/>
        </authorList>
    </citation>
    <scope>NUCLEOTIDE SEQUENCE [LARGE SCALE GENOMIC DNA]</scope>
    <source>
        <strain evidence="5">Houghton</strain>
    </source>
</reference>
<comment type="catalytic activity">
    <reaction evidence="3">
        <text>an N-acyl-L-alpha-aminoacyl-tRNA + H2O = an N-acyl-L-amino acid + a tRNA + H(+)</text>
        <dbReference type="Rhea" id="RHEA:54448"/>
        <dbReference type="Rhea" id="RHEA-COMP:10123"/>
        <dbReference type="Rhea" id="RHEA-COMP:13883"/>
        <dbReference type="ChEBI" id="CHEBI:15377"/>
        <dbReference type="ChEBI" id="CHEBI:15378"/>
        <dbReference type="ChEBI" id="CHEBI:59874"/>
        <dbReference type="ChEBI" id="CHEBI:78442"/>
        <dbReference type="ChEBI" id="CHEBI:138191"/>
        <dbReference type="EC" id="3.1.1.29"/>
    </reaction>
</comment>
<evidence type="ECO:0000256" key="1">
    <source>
        <dbReference type="ARBA" id="ARBA00013260"/>
    </source>
</evidence>
<accession>U6K9X3</accession>
<evidence type="ECO:0000313" key="6">
    <source>
        <dbReference type="Proteomes" id="UP000030744"/>
    </source>
</evidence>